<dbReference type="Gene3D" id="3.40.710.10">
    <property type="entry name" value="DD-peptidase/beta-lactamase superfamily"/>
    <property type="match status" value="1"/>
</dbReference>
<dbReference type="PANTHER" id="PTHR43283">
    <property type="entry name" value="BETA-LACTAMASE-RELATED"/>
    <property type="match status" value="1"/>
</dbReference>
<sequence>MKFEYATPKSVGLNADVLTQMLCELEEKAELHSIVVIKDDKVVVDGSWTPYEKDIPQMMHSLSKTGTSLCVGIAISEGKLSLDDKFIDYVREDLPENYDRILDQVTIYDLLTMQAGSAACANNVYFTALKSDWEKTWLSEKRIADDVGKAFHYDSGCSYTLSKIVSKVMRKTCIDLLQERVFSKIGMDHVDWLHSPEGYNTGGWGMYLTARQIARLGQLFLHEGKWNGEQIIPADWVREMGLTRIAKPGCEHKVLNGYGYHFHTGEKLYAAEGAFEQLLICFRELPITIGITSGTNCEFVPDICQKYIYQALEANTGSSDEAALTEKVASLQLPFASGEFPFVETEDKLFGRWLLLNQNPREIRKVRFDRENGQMIRIKFELADSTVRTAWAGYKRWIKNDLFTDYTKRLHCLSYAFSSGVLAIADCMINTSYREEYTFDFSDATVACGWKPNVTYLDGNDNSKRVFMESTVTYHER</sequence>
<gene>
    <name evidence="2" type="ORF">HMPREF1090_04645</name>
</gene>
<dbReference type="Pfam" id="PF00144">
    <property type="entry name" value="Beta-lactamase"/>
    <property type="match status" value="1"/>
</dbReference>
<dbReference type="InterPro" id="IPR001466">
    <property type="entry name" value="Beta-lactam-related"/>
</dbReference>
<evidence type="ECO:0000313" key="3">
    <source>
        <dbReference type="Proteomes" id="UP000013085"/>
    </source>
</evidence>
<accession>A0A0E2H485</accession>
<name>A0A0E2H485_9FIRM</name>
<dbReference type="HOGENOM" id="CLU_030169_3_2_9"/>
<proteinExistence type="predicted"/>
<evidence type="ECO:0000259" key="1">
    <source>
        <dbReference type="Pfam" id="PF00144"/>
    </source>
</evidence>
<organism evidence="2 3">
    <name type="scientific">[Clostridium] clostridioforme 90A8</name>
    <dbReference type="NCBI Taxonomy" id="999408"/>
    <lineage>
        <taxon>Bacteria</taxon>
        <taxon>Bacillati</taxon>
        <taxon>Bacillota</taxon>
        <taxon>Clostridia</taxon>
        <taxon>Lachnospirales</taxon>
        <taxon>Lachnospiraceae</taxon>
        <taxon>Enterocloster</taxon>
    </lineage>
</organism>
<protein>
    <recommendedName>
        <fullName evidence="1">Beta-lactamase-related domain-containing protein</fullName>
    </recommendedName>
</protein>
<dbReference type="InterPro" id="IPR050789">
    <property type="entry name" value="Diverse_Enzym_Activities"/>
</dbReference>
<feature type="domain" description="Beta-lactamase-related" evidence="1">
    <location>
        <begin position="33"/>
        <end position="293"/>
    </location>
</feature>
<dbReference type="SUPFAM" id="SSF56601">
    <property type="entry name" value="beta-lactamase/transpeptidase-like"/>
    <property type="match status" value="1"/>
</dbReference>
<dbReference type="RefSeq" id="WP_002594273.1">
    <property type="nucleotide sequence ID" value="NZ_KB850986.1"/>
</dbReference>
<evidence type="ECO:0000313" key="2">
    <source>
        <dbReference type="EMBL" id="ENZ09051.1"/>
    </source>
</evidence>
<dbReference type="EMBL" id="AGYR01000055">
    <property type="protein sequence ID" value="ENZ09051.1"/>
    <property type="molecule type" value="Genomic_DNA"/>
</dbReference>
<comment type="caution">
    <text evidence="2">The sequence shown here is derived from an EMBL/GenBank/DDBJ whole genome shotgun (WGS) entry which is preliminary data.</text>
</comment>
<dbReference type="PANTHER" id="PTHR43283:SF7">
    <property type="entry name" value="BETA-LACTAMASE-RELATED DOMAIN-CONTAINING PROTEIN"/>
    <property type="match status" value="1"/>
</dbReference>
<reference evidence="2 3" key="1">
    <citation type="submission" date="2013-01" db="EMBL/GenBank/DDBJ databases">
        <title>The Genome Sequence of Clostridium clostridioforme 90A8.</title>
        <authorList>
            <consortium name="The Broad Institute Genome Sequencing Platform"/>
            <person name="Earl A."/>
            <person name="Ward D."/>
            <person name="Feldgarden M."/>
            <person name="Gevers D."/>
            <person name="Courvalin P."/>
            <person name="Lambert T."/>
            <person name="Walker B."/>
            <person name="Young S.K."/>
            <person name="Zeng Q."/>
            <person name="Gargeya S."/>
            <person name="Fitzgerald M."/>
            <person name="Haas B."/>
            <person name="Abouelleil A."/>
            <person name="Alvarado L."/>
            <person name="Arachchi H.M."/>
            <person name="Berlin A.M."/>
            <person name="Chapman S.B."/>
            <person name="Dewar J."/>
            <person name="Goldberg J."/>
            <person name="Griggs A."/>
            <person name="Gujja S."/>
            <person name="Hansen M."/>
            <person name="Howarth C."/>
            <person name="Imamovic A."/>
            <person name="Larimer J."/>
            <person name="McCowan C."/>
            <person name="Murphy C."/>
            <person name="Neiman D."/>
            <person name="Pearson M."/>
            <person name="Priest M."/>
            <person name="Roberts A."/>
            <person name="Saif S."/>
            <person name="Shea T."/>
            <person name="Sisk P."/>
            <person name="Sykes S."/>
            <person name="Wortman J."/>
            <person name="Nusbaum C."/>
            <person name="Birren B."/>
        </authorList>
    </citation>
    <scope>NUCLEOTIDE SEQUENCE [LARGE SCALE GENOMIC DNA]</scope>
    <source>
        <strain evidence="2 3">90A8</strain>
    </source>
</reference>
<dbReference type="AlphaFoldDB" id="A0A0E2H485"/>
<dbReference type="InterPro" id="IPR012338">
    <property type="entry name" value="Beta-lactam/transpept-like"/>
</dbReference>
<dbReference type="Proteomes" id="UP000013085">
    <property type="component" value="Unassembled WGS sequence"/>
</dbReference>
<dbReference type="PATRIC" id="fig|999408.3.peg.4993"/>